<dbReference type="AlphaFoldDB" id="A0AAV3SFX4"/>
<reference evidence="3" key="2">
    <citation type="submission" date="2022-04" db="EMBL/GenBank/DDBJ databases">
        <title>Sequencing and genomic assembly of Halococcus dombrowskii.</title>
        <authorList>
            <person name="Lim S.W."/>
            <person name="MacLea K.S."/>
        </authorList>
    </citation>
    <scope>NUCLEOTIDE SEQUENCE</scope>
    <source>
        <strain evidence="3">H4</strain>
        <plasmid evidence="3">unnamed3</plasmid>
    </source>
</reference>
<evidence type="ECO:0000313" key="3">
    <source>
        <dbReference type="EMBL" id="UOO97138.1"/>
    </source>
</evidence>
<name>A0AAV3SFX4_HALDO</name>
<evidence type="ECO:0000313" key="4">
    <source>
        <dbReference type="Proteomes" id="UP000830542"/>
    </source>
</evidence>
<geneLocation type="plasmid" evidence="3 4">
    <name>unnamed3</name>
</geneLocation>
<organism evidence="2 5">
    <name type="scientific">Halococcus dombrowskii</name>
    <dbReference type="NCBI Taxonomy" id="179637"/>
    <lineage>
        <taxon>Archaea</taxon>
        <taxon>Methanobacteriati</taxon>
        <taxon>Methanobacteriota</taxon>
        <taxon>Stenosarchaea group</taxon>
        <taxon>Halobacteria</taxon>
        <taxon>Halobacteriales</taxon>
        <taxon>Halococcaceae</taxon>
        <taxon>Halococcus</taxon>
    </lineage>
</organism>
<reference evidence="2" key="1">
    <citation type="journal article" date="2014" name="Int. J. Syst. Evol. Microbiol.">
        <title>Complete genome sequence of Corynebacterium casei LMG S-19264T (=DSM 44701T), isolated from a smear-ripened cheese.</title>
        <authorList>
            <consortium name="US DOE Joint Genome Institute (JGI-PGF)"/>
            <person name="Walter F."/>
            <person name="Albersmeier A."/>
            <person name="Kalinowski J."/>
            <person name="Ruckert C."/>
        </authorList>
    </citation>
    <scope>NUCLEOTIDE SEQUENCE</scope>
    <source>
        <strain evidence="2">JCM 12289</strain>
    </source>
</reference>
<dbReference type="RefSeq" id="WP_244706511.1">
    <property type="nucleotide sequence ID" value="NZ_BAAADN010000024.1"/>
</dbReference>
<evidence type="ECO:0000256" key="1">
    <source>
        <dbReference type="SAM" id="MobiDB-lite"/>
    </source>
</evidence>
<dbReference type="EMBL" id="BAAADN010000024">
    <property type="protein sequence ID" value="GAA0460055.1"/>
    <property type="molecule type" value="Genomic_DNA"/>
</dbReference>
<feature type="compositionally biased region" description="Basic and acidic residues" evidence="1">
    <location>
        <begin position="117"/>
        <end position="128"/>
    </location>
</feature>
<dbReference type="Proteomes" id="UP001500962">
    <property type="component" value="Unassembled WGS sequence"/>
</dbReference>
<proteinExistence type="predicted"/>
<protein>
    <submittedName>
        <fullName evidence="2">Uncharacterized protein</fullName>
    </submittedName>
</protein>
<evidence type="ECO:0000313" key="2">
    <source>
        <dbReference type="EMBL" id="GAA0460055.1"/>
    </source>
</evidence>
<dbReference type="EMBL" id="CP095008">
    <property type="protein sequence ID" value="UOO97138.1"/>
    <property type="molecule type" value="Genomic_DNA"/>
</dbReference>
<accession>A0AAV3SFX4</accession>
<reference evidence="2" key="3">
    <citation type="submission" date="2023-12" db="EMBL/GenBank/DDBJ databases">
        <authorList>
            <person name="Sun Q."/>
            <person name="Inoue M."/>
        </authorList>
    </citation>
    <scope>NUCLEOTIDE SEQUENCE</scope>
    <source>
        <strain evidence="2">JCM 12289</strain>
    </source>
</reference>
<dbReference type="KEGG" id="hdo:MUK72_17885"/>
<keyword evidence="4" id="KW-1185">Reference proteome</keyword>
<keyword evidence="3" id="KW-0614">Plasmid</keyword>
<dbReference type="GeneID" id="71763759"/>
<sequence length="254" mass="28975">MFGRRETVETLENTPTLRPIEHPSSIDDLVDAIEEIAVERVRSPPEKPVRTIQRVHGKLDNEEAQDQYVSDTILQRRINAARREFNTWVGRELRSQRIPSPAEAGPSNYNFKKAREKSRYARESSETLDEKLDRVRAAANGARGRALEAVGSSVAEENAKKAETKRDAVRDELESGMIVEFRNPRLTIGRVVRVNQKTVTVEYDRGYTKDPLTDEELDPMAQTRVDLDSQWLTLLTNAETIEEAEQQRDEATDN</sequence>
<gene>
    <name evidence="2" type="ORF">GCM10008985_15580</name>
    <name evidence="3" type="ORF">MUK72_17885</name>
</gene>
<evidence type="ECO:0000313" key="5">
    <source>
        <dbReference type="Proteomes" id="UP001500962"/>
    </source>
</evidence>
<dbReference type="Proteomes" id="UP000830542">
    <property type="component" value="Plasmid unnamed3"/>
</dbReference>
<feature type="region of interest" description="Disordered" evidence="1">
    <location>
        <begin position="96"/>
        <end position="128"/>
    </location>
</feature>